<evidence type="ECO:0000256" key="1">
    <source>
        <dbReference type="ARBA" id="ARBA00022729"/>
    </source>
</evidence>
<dbReference type="Proteomes" id="UP000182427">
    <property type="component" value="Chromosome I"/>
</dbReference>
<keyword evidence="1 2" id="KW-0732">Signal</keyword>
<gene>
    <name evidence="4" type="ORF">SAMN05444167_2521</name>
</gene>
<feature type="domain" description="Outer membrane protein beta-barrel" evidence="3">
    <location>
        <begin position="15"/>
        <end position="194"/>
    </location>
</feature>
<dbReference type="InterPro" id="IPR027385">
    <property type="entry name" value="Beta-barrel_OMP"/>
</dbReference>
<reference evidence="5" key="1">
    <citation type="submission" date="2016-10" db="EMBL/GenBank/DDBJ databases">
        <authorList>
            <person name="Varghese N."/>
            <person name="Submissions S."/>
        </authorList>
    </citation>
    <scope>NUCLEOTIDE SEQUENCE [LARGE SCALE GENOMIC DNA]</scope>
    <source>
        <strain evidence="5">GAS232</strain>
    </source>
</reference>
<evidence type="ECO:0000256" key="2">
    <source>
        <dbReference type="SAM" id="SignalP"/>
    </source>
</evidence>
<dbReference type="RefSeq" id="WP_172838264.1">
    <property type="nucleotide sequence ID" value="NZ_LT629690.1"/>
</dbReference>
<dbReference type="AlphaFoldDB" id="A0A1G7LFH4"/>
<dbReference type="SUPFAM" id="SSF56925">
    <property type="entry name" value="OMPA-like"/>
    <property type="match status" value="1"/>
</dbReference>
<organism evidence="4 5">
    <name type="scientific">Terriglobus roseus</name>
    <dbReference type="NCBI Taxonomy" id="392734"/>
    <lineage>
        <taxon>Bacteria</taxon>
        <taxon>Pseudomonadati</taxon>
        <taxon>Acidobacteriota</taxon>
        <taxon>Terriglobia</taxon>
        <taxon>Terriglobales</taxon>
        <taxon>Acidobacteriaceae</taxon>
        <taxon>Terriglobus</taxon>
    </lineage>
</organism>
<evidence type="ECO:0000259" key="3">
    <source>
        <dbReference type="Pfam" id="PF13505"/>
    </source>
</evidence>
<feature type="chain" id="PRO_5009241817" evidence="2">
    <location>
        <begin position="28"/>
        <end position="195"/>
    </location>
</feature>
<proteinExistence type="predicted"/>
<keyword evidence="5" id="KW-1185">Reference proteome</keyword>
<protein>
    <submittedName>
        <fullName evidence="4">Opacity protein</fullName>
    </submittedName>
</protein>
<sequence length="195" mass="21666">MPLRIQKAKFAAVVTAALLFSQFSARANGQATTATAYRNSDLQVGGYFSVVRPDYGPHLLGYGAYAAYDFKPHWGAEFNFRQGNARNTDIYERTYELGARYVITRKNHFNPYARASYGRGVFNFPPGINGFPFGANLAYNLMAFGGGVDYNLTRSINVRGDYDYQHWFGFPAYPSGGTSSISPQAFSVGVAYHFH</sequence>
<evidence type="ECO:0000313" key="4">
    <source>
        <dbReference type="EMBL" id="SDF48203.1"/>
    </source>
</evidence>
<dbReference type="InterPro" id="IPR011250">
    <property type="entry name" value="OMP/PagP_B-barrel"/>
</dbReference>
<dbReference type="Gene3D" id="2.40.160.20">
    <property type="match status" value="1"/>
</dbReference>
<name>A0A1G7LFH4_9BACT</name>
<evidence type="ECO:0000313" key="5">
    <source>
        <dbReference type="Proteomes" id="UP000182427"/>
    </source>
</evidence>
<dbReference type="Pfam" id="PF13505">
    <property type="entry name" value="OMP_b-brl"/>
    <property type="match status" value="1"/>
</dbReference>
<feature type="signal peptide" evidence="2">
    <location>
        <begin position="1"/>
        <end position="27"/>
    </location>
</feature>
<accession>A0A1G7LFH4</accession>
<dbReference type="EMBL" id="LT629690">
    <property type="protein sequence ID" value="SDF48203.1"/>
    <property type="molecule type" value="Genomic_DNA"/>
</dbReference>